<evidence type="ECO:0000313" key="20">
    <source>
        <dbReference type="EMBL" id="KAK9928624.1"/>
    </source>
</evidence>
<evidence type="ECO:0000256" key="4">
    <source>
        <dbReference type="ARBA" id="ARBA00022614"/>
    </source>
</evidence>
<reference evidence="20 21" key="1">
    <citation type="journal article" date="2023" name="G3 (Bethesda)">
        <title>A chromosome-length genome assembly and annotation of blackberry (Rubus argutus, cv. 'Hillquist').</title>
        <authorList>
            <person name="Bruna T."/>
            <person name="Aryal R."/>
            <person name="Dudchenko O."/>
            <person name="Sargent D.J."/>
            <person name="Mead D."/>
            <person name="Buti M."/>
            <person name="Cavallini A."/>
            <person name="Hytonen T."/>
            <person name="Andres J."/>
            <person name="Pham M."/>
            <person name="Weisz D."/>
            <person name="Mascagni F."/>
            <person name="Usai G."/>
            <person name="Natali L."/>
            <person name="Bassil N."/>
            <person name="Fernandez G.E."/>
            <person name="Lomsadze A."/>
            <person name="Armour M."/>
            <person name="Olukolu B."/>
            <person name="Poorten T."/>
            <person name="Britton C."/>
            <person name="Davik J."/>
            <person name="Ashrafi H."/>
            <person name="Aiden E.L."/>
            <person name="Borodovsky M."/>
            <person name="Worthington M."/>
        </authorList>
    </citation>
    <scope>NUCLEOTIDE SEQUENCE [LARGE SCALE GENOMIC DNA]</scope>
    <source>
        <strain evidence="20">PI 553951</strain>
    </source>
</reference>
<evidence type="ECO:0000256" key="11">
    <source>
        <dbReference type="ARBA" id="ARBA00022840"/>
    </source>
</evidence>
<dbReference type="InterPro" id="IPR032675">
    <property type="entry name" value="LRR_dom_sf"/>
</dbReference>
<keyword evidence="13 17" id="KW-0472">Membrane</keyword>
<dbReference type="PANTHER" id="PTHR45974">
    <property type="entry name" value="RECEPTOR-LIKE PROTEIN 55"/>
    <property type="match status" value="1"/>
</dbReference>
<evidence type="ECO:0000256" key="2">
    <source>
        <dbReference type="ARBA" id="ARBA00012513"/>
    </source>
</evidence>
<dbReference type="GO" id="GO:0005524">
    <property type="term" value="F:ATP binding"/>
    <property type="evidence" value="ECO:0007669"/>
    <property type="project" value="UniProtKB-UniRule"/>
</dbReference>
<evidence type="ECO:0000256" key="8">
    <source>
        <dbReference type="ARBA" id="ARBA00022737"/>
    </source>
</evidence>
<protein>
    <recommendedName>
        <fullName evidence="2">non-specific serine/threonine protein kinase</fullName>
        <ecNumber evidence="2">2.7.11.1</ecNumber>
    </recommendedName>
</protein>
<dbReference type="Gene3D" id="3.30.200.20">
    <property type="entry name" value="Phosphorylase Kinase, domain 1"/>
    <property type="match status" value="1"/>
</dbReference>
<feature type="transmembrane region" description="Helical" evidence="17">
    <location>
        <begin position="558"/>
        <end position="578"/>
    </location>
</feature>
<feature type="chain" id="PRO_5043889767" description="non-specific serine/threonine protein kinase" evidence="18">
    <location>
        <begin position="21"/>
        <end position="951"/>
    </location>
</feature>
<dbReference type="PROSITE" id="PS50011">
    <property type="entry name" value="PROTEIN_KINASE_DOM"/>
    <property type="match status" value="1"/>
</dbReference>
<gene>
    <name evidence="20" type="ORF">M0R45_025748</name>
</gene>
<evidence type="ECO:0000256" key="13">
    <source>
        <dbReference type="ARBA" id="ARBA00023136"/>
    </source>
</evidence>
<evidence type="ECO:0000256" key="7">
    <source>
        <dbReference type="ARBA" id="ARBA00022729"/>
    </source>
</evidence>
<feature type="signal peptide" evidence="18">
    <location>
        <begin position="1"/>
        <end position="20"/>
    </location>
</feature>
<dbReference type="FunFam" id="3.80.10.10:FF:000363">
    <property type="entry name" value="Leucine-rich repeat family protein"/>
    <property type="match status" value="1"/>
</dbReference>
<evidence type="ECO:0000256" key="3">
    <source>
        <dbReference type="ARBA" id="ARBA00022527"/>
    </source>
</evidence>
<evidence type="ECO:0000256" key="9">
    <source>
        <dbReference type="ARBA" id="ARBA00022741"/>
    </source>
</evidence>
<dbReference type="InterPro" id="IPR011009">
    <property type="entry name" value="Kinase-like_dom_sf"/>
</dbReference>
<dbReference type="Pfam" id="PF07714">
    <property type="entry name" value="PK_Tyr_Ser-Thr"/>
    <property type="match status" value="1"/>
</dbReference>
<evidence type="ECO:0000259" key="19">
    <source>
        <dbReference type="PROSITE" id="PS50011"/>
    </source>
</evidence>
<dbReference type="EMBL" id="JBEDUW010000005">
    <property type="protein sequence ID" value="KAK9928624.1"/>
    <property type="molecule type" value="Genomic_DNA"/>
</dbReference>
<dbReference type="Gene3D" id="1.10.510.10">
    <property type="entry name" value="Transferase(Phosphotransferase) domain 1"/>
    <property type="match status" value="1"/>
</dbReference>
<dbReference type="GO" id="GO:0004674">
    <property type="term" value="F:protein serine/threonine kinase activity"/>
    <property type="evidence" value="ECO:0007669"/>
    <property type="project" value="UniProtKB-KW"/>
</dbReference>
<evidence type="ECO:0000256" key="5">
    <source>
        <dbReference type="ARBA" id="ARBA00022679"/>
    </source>
</evidence>
<dbReference type="InterPro" id="IPR000719">
    <property type="entry name" value="Prot_kinase_dom"/>
</dbReference>
<dbReference type="Proteomes" id="UP001457282">
    <property type="component" value="Unassembled WGS sequence"/>
</dbReference>
<keyword evidence="5" id="KW-0808">Transferase</keyword>
<dbReference type="SMART" id="SM00220">
    <property type="entry name" value="S_TKc"/>
    <property type="match status" value="1"/>
</dbReference>
<keyword evidence="15" id="KW-0325">Glycoprotein</keyword>
<organism evidence="20 21">
    <name type="scientific">Rubus argutus</name>
    <name type="common">Southern blackberry</name>
    <dbReference type="NCBI Taxonomy" id="59490"/>
    <lineage>
        <taxon>Eukaryota</taxon>
        <taxon>Viridiplantae</taxon>
        <taxon>Streptophyta</taxon>
        <taxon>Embryophyta</taxon>
        <taxon>Tracheophyta</taxon>
        <taxon>Spermatophyta</taxon>
        <taxon>Magnoliopsida</taxon>
        <taxon>eudicotyledons</taxon>
        <taxon>Gunneridae</taxon>
        <taxon>Pentapetalae</taxon>
        <taxon>rosids</taxon>
        <taxon>fabids</taxon>
        <taxon>Rosales</taxon>
        <taxon>Rosaceae</taxon>
        <taxon>Rosoideae</taxon>
        <taxon>Rosoideae incertae sedis</taxon>
        <taxon>Rubus</taxon>
    </lineage>
</organism>
<evidence type="ECO:0000256" key="10">
    <source>
        <dbReference type="ARBA" id="ARBA00022777"/>
    </source>
</evidence>
<keyword evidence="14" id="KW-0675">Receptor</keyword>
<keyword evidence="10" id="KW-0418">Kinase</keyword>
<keyword evidence="12 17" id="KW-1133">Transmembrane helix</keyword>
<evidence type="ECO:0000256" key="16">
    <source>
        <dbReference type="PROSITE-ProRule" id="PRU10141"/>
    </source>
</evidence>
<keyword evidence="6 17" id="KW-0812">Transmembrane</keyword>
<dbReference type="SUPFAM" id="SSF52058">
    <property type="entry name" value="L domain-like"/>
    <property type="match status" value="1"/>
</dbReference>
<dbReference type="PROSITE" id="PS00108">
    <property type="entry name" value="PROTEIN_KINASE_ST"/>
    <property type="match status" value="1"/>
</dbReference>
<dbReference type="Gene3D" id="3.80.10.10">
    <property type="entry name" value="Ribonuclease Inhibitor"/>
    <property type="match status" value="3"/>
</dbReference>
<accession>A0AAW1WWY0</accession>
<evidence type="ECO:0000256" key="18">
    <source>
        <dbReference type="SAM" id="SignalP"/>
    </source>
</evidence>
<feature type="domain" description="Protein kinase" evidence="19">
    <location>
        <begin position="632"/>
        <end position="905"/>
    </location>
</feature>
<dbReference type="InterPro" id="IPR001611">
    <property type="entry name" value="Leu-rich_rpt"/>
</dbReference>
<dbReference type="FunFam" id="3.80.10.10:FF:000542">
    <property type="entry name" value="Leucine-rich repeat protein kinase family protein"/>
    <property type="match status" value="1"/>
</dbReference>
<dbReference type="CDD" id="cd14066">
    <property type="entry name" value="STKc_IRAK"/>
    <property type="match status" value="1"/>
</dbReference>
<feature type="binding site" evidence="16">
    <location>
        <position position="660"/>
    </location>
    <ligand>
        <name>ATP</name>
        <dbReference type="ChEBI" id="CHEBI:30616"/>
    </ligand>
</feature>
<dbReference type="AlphaFoldDB" id="A0AAW1WWY0"/>
<dbReference type="SUPFAM" id="SSF56112">
    <property type="entry name" value="Protein kinase-like (PK-like)"/>
    <property type="match status" value="1"/>
</dbReference>
<dbReference type="FunFam" id="3.30.200.20:FF:000328">
    <property type="entry name" value="Leucine-rich repeat protein kinase family protein"/>
    <property type="match status" value="1"/>
</dbReference>
<evidence type="ECO:0000256" key="14">
    <source>
        <dbReference type="ARBA" id="ARBA00023170"/>
    </source>
</evidence>
<name>A0AAW1WWY0_RUBAR</name>
<comment type="caution">
    <text evidence="20">The sequence shown here is derived from an EMBL/GenBank/DDBJ whole genome shotgun (WGS) entry which is preliminary data.</text>
</comment>
<keyword evidence="9 16" id="KW-0547">Nucleotide-binding</keyword>
<dbReference type="PROSITE" id="PS00107">
    <property type="entry name" value="PROTEIN_KINASE_ATP"/>
    <property type="match status" value="1"/>
</dbReference>
<sequence length="951" mass="104651">MDQRTPVFLLLTFVPFLVLANNQTSVEDVTGLRSLKDQWTNTPPSWGSTPDPCEDGWDGIGCTNARVITLTLPSMNLTGTLSGDIQQLSELQKLDLSYNKGLTGPLPQEIGSLKNLSQLILMGCKFSGPIPPTIGSLQELVVLSLNSNRFSGTIPSSIGKISKLYLLDLAENKLEGPIPVSGGGEPGLDMLSQCKHFHLGMNKLSGPIPSKLFSSNMSLIHVVFESNNLNGSIPSSLGVVQSLEVVRFDNNMLSGHVPVNLNNLTSVSQLFLSNNKLSGPAPNLTGMNFLHYVDLSNNSFDVSDVPPWFSTLESLTTLMMENTQLRGEIPSALFSLPNLQTVVLRNNKLNGTLDIGTGDTSQLDLIDLEQNLISAYDGRYNGTLLLMKNPICNKSGASRIYCKISKSSDVIPSYNTTSNNCVPSPCTSNQVSSPNCKCAYPYEGTLIFTAPSFSDLKNSTRYKELEKNLTDFFLSKQLADSVSLSNLTKDSLSYLRLSLEIFPHGQDRFTRKEVSSIASQLGTHIYQPPEYFEPFYFMGGYYQHFADVPLESKKSSNVGIIVGAAAGGSVLVLIFLLIKVYAIRQKRRAKGAADQNNPFVKWDVDKGSGSIPQLKGVISFSFKELLKYSNNFSEGNDVGSGGYGKVYRGTLPTGQLVAIKRAHKESIQGRHQFKTEIELLSRVHHKNLVSLVGFCFDRGEEMLVYEYVANGTLKDSLSGQSGIRLDWKRRLKIALGAARGLAYLHELCDPPIIHRDIKSTNILLDNRLTAKVSDFGLSKSMDDNGRDHLSTQVKGTMGYLDPEYYMTQRLTEKSDVYAFGVVMLELLTARRPIEQGKYIVRGVRMAMDKTKDLYNLQQLLDPAIGLGMAVRGLERFVDLAMMCVEEEVANRPTMSEMVKEIETIMHLAGLNPNVESASSSASYEMSSSKDPYTNDAFDYSGVFPASKIDSQ</sequence>
<evidence type="ECO:0000256" key="15">
    <source>
        <dbReference type="ARBA" id="ARBA00023180"/>
    </source>
</evidence>
<evidence type="ECO:0000313" key="21">
    <source>
        <dbReference type="Proteomes" id="UP001457282"/>
    </source>
</evidence>
<evidence type="ECO:0000256" key="17">
    <source>
        <dbReference type="SAM" id="Phobius"/>
    </source>
</evidence>
<evidence type="ECO:0000256" key="1">
    <source>
        <dbReference type="ARBA" id="ARBA00004479"/>
    </source>
</evidence>
<keyword evidence="21" id="KW-1185">Reference proteome</keyword>
<dbReference type="PANTHER" id="PTHR45974:SF266">
    <property type="entry name" value="LEUCINE-RICH REPEAT RECEPTOR PROTEIN KINASE HPCA1"/>
    <property type="match status" value="1"/>
</dbReference>
<dbReference type="InterPro" id="IPR017441">
    <property type="entry name" value="Protein_kinase_ATP_BS"/>
</dbReference>
<proteinExistence type="predicted"/>
<keyword evidence="3" id="KW-0723">Serine/threonine-protein kinase</keyword>
<evidence type="ECO:0000256" key="12">
    <source>
        <dbReference type="ARBA" id="ARBA00022989"/>
    </source>
</evidence>
<keyword evidence="11 16" id="KW-0067">ATP-binding</keyword>
<comment type="subcellular location">
    <subcellularLocation>
        <location evidence="1">Membrane</location>
        <topology evidence="1">Single-pass type I membrane protein</topology>
    </subcellularLocation>
</comment>
<dbReference type="Pfam" id="PF00560">
    <property type="entry name" value="LRR_1"/>
    <property type="match status" value="1"/>
</dbReference>
<keyword evidence="8" id="KW-0677">Repeat</keyword>
<evidence type="ECO:0000256" key="6">
    <source>
        <dbReference type="ARBA" id="ARBA00022692"/>
    </source>
</evidence>
<dbReference type="FunFam" id="1.10.510.10:FF:000453">
    <property type="entry name" value="LRR receptor-like serine/threonine-protein kinase HSL2"/>
    <property type="match status" value="1"/>
</dbReference>
<dbReference type="EC" id="2.7.11.1" evidence="2"/>
<keyword evidence="4" id="KW-0433">Leucine-rich repeat</keyword>
<keyword evidence="7 18" id="KW-0732">Signal</keyword>
<dbReference type="InterPro" id="IPR001245">
    <property type="entry name" value="Ser-Thr/Tyr_kinase_cat_dom"/>
</dbReference>
<dbReference type="GO" id="GO:0016020">
    <property type="term" value="C:membrane"/>
    <property type="evidence" value="ECO:0007669"/>
    <property type="project" value="UniProtKB-SubCell"/>
</dbReference>
<dbReference type="InterPro" id="IPR008271">
    <property type="entry name" value="Ser/Thr_kinase_AS"/>
</dbReference>